<keyword evidence="7" id="KW-0862">Zinc</keyword>
<evidence type="ECO:0000256" key="10">
    <source>
        <dbReference type="ARBA" id="ARBA00049244"/>
    </source>
</evidence>
<evidence type="ECO:0000256" key="7">
    <source>
        <dbReference type="ARBA" id="ARBA00022833"/>
    </source>
</evidence>
<dbReference type="NCBIfam" id="NF004046">
    <property type="entry name" value="PRK05563.1"/>
    <property type="match status" value="1"/>
</dbReference>
<accession>A0ABY5XZ20</accession>
<dbReference type="CDD" id="cd18137">
    <property type="entry name" value="HLD_clamp_pol_III_gamma_tau"/>
    <property type="match status" value="1"/>
</dbReference>
<comment type="function">
    <text evidence="11">DNA polymerase III is a complex, multichain enzyme responsible for most of the replicative synthesis in bacteria. This DNA polymerase also exhibits 3' to 5' exonuclease activity.</text>
</comment>
<evidence type="ECO:0000256" key="1">
    <source>
        <dbReference type="ARBA" id="ARBA00006360"/>
    </source>
</evidence>
<evidence type="ECO:0000259" key="12">
    <source>
        <dbReference type="SMART" id="SM00382"/>
    </source>
</evidence>
<evidence type="ECO:0000256" key="8">
    <source>
        <dbReference type="ARBA" id="ARBA00022840"/>
    </source>
</evidence>
<keyword evidence="3 11" id="KW-0548">Nucleotidyltransferase</keyword>
<dbReference type="InterPro" id="IPR012763">
    <property type="entry name" value="DNA_pol_III_sug/sutau_N"/>
</dbReference>
<protein>
    <recommendedName>
        <fullName evidence="11">DNA polymerase III subunit gamma/tau</fullName>
        <ecNumber evidence="11">2.7.7.7</ecNumber>
    </recommendedName>
</protein>
<dbReference type="InterPro" id="IPR045085">
    <property type="entry name" value="HLD_clamp_pol_III_gamma_tau"/>
</dbReference>
<dbReference type="EMBL" id="CP065938">
    <property type="protein sequence ID" value="UWX05145.1"/>
    <property type="molecule type" value="Genomic_DNA"/>
</dbReference>
<name>A0ABY5XZ20_9BACT</name>
<comment type="subunit">
    <text evidence="11">DNA polymerase III contains a core (composed of alpha, epsilon and theta chains) that associates with a tau subunit. This core dimerizes to form the POLIII' complex. PolIII' associates with the gamma complex (composed of gamma, delta, delta', psi and chi chains) and with the beta chain to form the complete DNA polymerase III complex.</text>
</comment>
<evidence type="ECO:0000256" key="3">
    <source>
        <dbReference type="ARBA" id="ARBA00022695"/>
    </source>
</evidence>
<dbReference type="Gene3D" id="1.20.272.10">
    <property type="match status" value="1"/>
</dbReference>
<reference evidence="13" key="1">
    <citation type="submission" date="2020-12" db="EMBL/GenBank/DDBJ databases">
        <title>Taurinivorans muris gen. nov., sp. nov., fundamental and realized metabolic niche of a ubiquitous sulfidogenic bacterium in the murine intestine.</title>
        <authorList>
            <person name="Ye H."/>
            <person name="Hanson B.T."/>
            <person name="Loy A."/>
        </authorList>
    </citation>
    <scope>NUCLEOTIDE SEQUENCE</scope>
    <source>
        <strain evidence="13">LT0009</strain>
    </source>
</reference>
<keyword evidence="8 11" id="KW-0067">ATP-binding</keyword>
<dbReference type="Pfam" id="PF12169">
    <property type="entry name" value="DNA_pol3_gamma3"/>
    <property type="match status" value="1"/>
</dbReference>
<dbReference type="CDD" id="cd00009">
    <property type="entry name" value="AAA"/>
    <property type="match status" value="1"/>
</dbReference>
<keyword evidence="6 11" id="KW-0547">Nucleotide-binding</keyword>
<dbReference type="InterPro" id="IPR050238">
    <property type="entry name" value="DNA_Rep/Repair_Clamp_Loader"/>
</dbReference>
<dbReference type="InterPro" id="IPR027417">
    <property type="entry name" value="P-loop_NTPase"/>
</dbReference>
<dbReference type="Gene3D" id="1.10.8.60">
    <property type="match status" value="1"/>
</dbReference>
<dbReference type="GO" id="GO:0003887">
    <property type="term" value="F:DNA-directed DNA polymerase activity"/>
    <property type="evidence" value="ECO:0007669"/>
    <property type="project" value="UniProtKB-EC"/>
</dbReference>
<dbReference type="InterPro" id="IPR022754">
    <property type="entry name" value="DNA_pol_III_gamma-3"/>
</dbReference>
<evidence type="ECO:0000256" key="2">
    <source>
        <dbReference type="ARBA" id="ARBA00022679"/>
    </source>
</evidence>
<feature type="domain" description="AAA+ ATPase" evidence="12">
    <location>
        <begin position="37"/>
        <end position="179"/>
    </location>
</feature>
<dbReference type="PANTHER" id="PTHR11669:SF0">
    <property type="entry name" value="PROTEIN STICHEL-LIKE 2"/>
    <property type="match status" value="1"/>
</dbReference>
<organism evidence="13 14">
    <name type="scientific">Taurinivorans muris</name>
    <dbReference type="NCBI Taxonomy" id="2787751"/>
    <lineage>
        <taxon>Bacteria</taxon>
        <taxon>Pseudomonadati</taxon>
        <taxon>Thermodesulfobacteriota</taxon>
        <taxon>Desulfovibrionia</taxon>
        <taxon>Desulfovibrionales</taxon>
        <taxon>Desulfovibrionaceae</taxon>
        <taxon>Taurinivorans</taxon>
    </lineage>
</organism>
<dbReference type="Proteomes" id="UP001058120">
    <property type="component" value="Chromosome"/>
</dbReference>
<dbReference type="EC" id="2.7.7.7" evidence="11"/>
<evidence type="ECO:0000256" key="9">
    <source>
        <dbReference type="ARBA" id="ARBA00022932"/>
    </source>
</evidence>
<sequence>MANISLAAKYRPQTFAEVVGQDTVKKVLSLASLQDKVAPAYLLSGTRGVGKTTLARIFAKALNCANAPTAEPCNECEACRRITQGAFVDVVEIDGASNRGIDDVRRLRESIGYSPLEGRYKVIIIDEAHMLTKEAFNALLKTLEEPPRGVVFILATTEQHKFPITILSRCQLYVFKQVPEQSIEKHLASVLQKEHIAFEEEALSLIARRAMGSVRDSMSLLGQCLALSPDDVEGYRLESRIVRQTLGLAGIEVMDRLLQAMQKQDVAKTTVLVRDVLAEGVDIGFFLGELVRLLRNLFMLKEAGKEILSDLPLREVVRLEENASYFSTAFLHAAWQMVLENQRRILQSYEPAAALELLLLNLTLLPRLLPLEKVLVPDTRKGGMPGE</sequence>
<dbReference type="NCBIfam" id="TIGR02397">
    <property type="entry name" value="dnaX_nterm"/>
    <property type="match status" value="1"/>
</dbReference>
<comment type="catalytic activity">
    <reaction evidence="10 11">
        <text>DNA(n) + a 2'-deoxyribonucleoside 5'-triphosphate = DNA(n+1) + diphosphate</text>
        <dbReference type="Rhea" id="RHEA:22508"/>
        <dbReference type="Rhea" id="RHEA-COMP:17339"/>
        <dbReference type="Rhea" id="RHEA-COMP:17340"/>
        <dbReference type="ChEBI" id="CHEBI:33019"/>
        <dbReference type="ChEBI" id="CHEBI:61560"/>
        <dbReference type="ChEBI" id="CHEBI:173112"/>
        <dbReference type="EC" id="2.7.7.7"/>
    </reaction>
</comment>
<dbReference type="InterPro" id="IPR003593">
    <property type="entry name" value="AAA+_ATPase"/>
</dbReference>
<proteinExistence type="inferred from homology"/>
<keyword evidence="14" id="KW-1185">Reference proteome</keyword>
<dbReference type="Gene3D" id="3.40.50.300">
    <property type="entry name" value="P-loop containing nucleotide triphosphate hydrolases"/>
    <property type="match status" value="1"/>
</dbReference>
<dbReference type="SMART" id="SM00382">
    <property type="entry name" value="AAA"/>
    <property type="match status" value="1"/>
</dbReference>
<comment type="similarity">
    <text evidence="1 11">Belongs to the DnaX/STICHEL family.</text>
</comment>
<evidence type="ECO:0000256" key="6">
    <source>
        <dbReference type="ARBA" id="ARBA00022741"/>
    </source>
</evidence>
<dbReference type="InterPro" id="IPR008921">
    <property type="entry name" value="DNA_pol3_clamp-load_cplx_C"/>
</dbReference>
<evidence type="ECO:0000313" key="14">
    <source>
        <dbReference type="Proteomes" id="UP001058120"/>
    </source>
</evidence>
<evidence type="ECO:0000256" key="4">
    <source>
        <dbReference type="ARBA" id="ARBA00022705"/>
    </source>
</evidence>
<keyword evidence="2 11" id="KW-0808">Transferase</keyword>
<dbReference type="Pfam" id="PF22608">
    <property type="entry name" value="DNAX_ATPase_lid"/>
    <property type="match status" value="1"/>
</dbReference>
<keyword evidence="4 11" id="KW-0235">DNA replication</keyword>
<dbReference type="PANTHER" id="PTHR11669">
    <property type="entry name" value="REPLICATION FACTOR C / DNA POLYMERASE III GAMMA-TAU SUBUNIT"/>
    <property type="match status" value="1"/>
</dbReference>
<keyword evidence="5" id="KW-0479">Metal-binding</keyword>
<evidence type="ECO:0000256" key="11">
    <source>
        <dbReference type="RuleBase" id="RU364063"/>
    </source>
</evidence>
<gene>
    <name evidence="11 13" type="primary">dnaX</name>
    <name evidence="13" type="ORF">JBF11_06625</name>
</gene>
<evidence type="ECO:0000256" key="5">
    <source>
        <dbReference type="ARBA" id="ARBA00022723"/>
    </source>
</evidence>
<dbReference type="Pfam" id="PF13177">
    <property type="entry name" value="DNA_pol3_delta2"/>
    <property type="match status" value="1"/>
</dbReference>
<dbReference type="SUPFAM" id="SSF52540">
    <property type="entry name" value="P-loop containing nucleoside triphosphate hydrolases"/>
    <property type="match status" value="1"/>
</dbReference>
<evidence type="ECO:0000313" key="13">
    <source>
        <dbReference type="EMBL" id="UWX05145.1"/>
    </source>
</evidence>
<dbReference type="SUPFAM" id="SSF48019">
    <property type="entry name" value="post-AAA+ oligomerization domain-like"/>
    <property type="match status" value="1"/>
</dbReference>
<keyword evidence="9 11" id="KW-0239">DNA-directed DNA polymerase</keyword>